<sequence length="108" mass="11393">MPVLALGAPAPPNEEPTRGFPHGRLSHGRGCELGFSLAQRFVEQTLLVTEETIRRAQRLLWEEMGIMAEPDGAVALATLLDSSYAPAPGEQVGVVVCGGNTDPAALLT</sequence>
<evidence type="ECO:0000313" key="6">
    <source>
        <dbReference type="Proteomes" id="UP000660885"/>
    </source>
</evidence>
<dbReference type="EMBL" id="JAETWB010000023">
    <property type="protein sequence ID" value="MBL6081216.1"/>
    <property type="molecule type" value="Genomic_DNA"/>
</dbReference>
<accession>A0ABS1U967</accession>
<organism evidence="5 6">
    <name type="scientific">Belnapia arida</name>
    <dbReference type="NCBI Taxonomy" id="2804533"/>
    <lineage>
        <taxon>Bacteria</taxon>
        <taxon>Pseudomonadati</taxon>
        <taxon>Pseudomonadota</taxon>
        <taxon>Alphaproteobacteria</taxon>
        <taxon>Acetobacterales</taxon>
        <taxon>Roseomonadaceae</taxon>
        <taxon>Belnapia</taxon>
    </lineage>
</organism>
<evidence type="ECO:0000256" key="2">
    <source>
        <dbReference type="ARBA" id="ARBA00022898"/>
    </source>
</evidence>
<reference evidence="5 6" key="1">
    <citation type="submission" date="2021-01" db="EMBL/GenBank/DDBJ databases">
        <title>Belnapia mucosa sp. nov. and Belnapia arida sp. nov., isolated from the Tabernas Desert (Almeria, Spain).</title>
        <authorList>
            <person name="Molina-Menor E."/>
            <person name="Vidal-Verdu A."/>
            <person name="Calonge A."/>
            <person name="Satari L."/>
            <person name="Pereto J."/>
            <person name="Porcar M."/>
        </authorList>
    </citation>
    <scope>NUCLEOTIDE SEQUENCE [LARGE SCALE GENOMIC DNA]</scope>
    <source>
        <strain evidence="5 6">T18</strain>
    </source>
</reference>
<keyword evidence="2" id="KW-0663">Pyridoxal phosphate</keyword>
<dbReference type="InterPro" id="IPR036052">
    <property type="entry name" value="TrpB-like_PALP_sf"/>
</dbReference>
<name>A0ABS1U967_9PROT</name>
<feature type="region of interest" description="Disordered" evidence="3">
    <location>
        <begin position="1"/>
        <end position="25"/>
    </location>
</feature>
<dbReference type="Pfam" id="PF00291">
    <property type="entry name" value="PALP"/>
    <property type="match status" value="1"/>
</dbReference>
<protein>
    <submittedName>
        <fullName evidence="5">Pyridoxal-phosphate dependent enzyme</fullName>
    </submittedName>
</protein>
<dbReference type="SUPFAM" id="SSF53686">
    <property type="entry name" value="Tryptophan synthase beta subunit-like PLP-dependent enzymes"/>
    <property type="match status" value="1"/>
</dbReference>
<dbReference type="Proteomes" id="UP000660885">
    <property type="component" value="Unassembled WGS sequence"/>
</dbReference>
<proteinExistence type="predicted"/>
<dbReference type="InterPro" id="IPR001926">
    <property type="entry name" value="TrpB-like_PALP"/>
</dbReference>
<evidence type="ECO:0000259" key="4">
    <source>
        <dbReference type="Pfam" id="PF00291"/>
    </source>
</evidence>
<evidence type="ECO:0000256" key="1">
    <source>
        <dbReference type="ARBA" id="ARBA00001933"/>
    </source>
</evidence>
<gene>
    <name evidence="5" type="ORF">JMJ56_24785</name>
</gene>
<comment type="cofactor">
    <cofactor evidence="1">
        <name>pyridoxal 5'-phosphate</name>
        <dbReference type="ChEBI" id="CHEBI:597326"/>
    </cofactor>
</comment>
<keyword evidence="6" id="KW-1185">Reference proteome</keyword>
<evidence type="ECO:0000313" key="5">
    <source>
        <dbReference type="EMBL" id="MBL6081216.1"/>
    </source>
</evidence>
<feature type="domain" description="Tryptophan synthase beta chain-like PALP" evidence="4">
    <location>
        <begin position="31"/>
        <end position="98"/>
    </location>
</feature>
<comment type="caution">
    <text evidence="5">The sequence shown here is derived from an EMBL/GenBank/DDBJ whole genome shotgun (WGS) entry which is preliminary data.</text>
</comment>
<dbReference type="Gene3D" id="3.40.50.1100">
    <property type="match status" value="1"/>
</dbReference>
<evidence type="ECO:0000256" key="3">
    <source>
        <dbReference type="SAM" id="MobiDB-lite"/>
    </source>
</evidence>